<dbReference type="EMBL" id="JAERWK010000020">
    <property type="protein sequence ID" value="MBM9468764.1"/>
    <property type="molecule type" value="Genomic_DNA"/>
</dbReference>
<accession>A0A938YIH4</accession>
<proteinExistence type="predicted"/>
<name>A0A938YIH4_9ACTN</name>
<gene>
    <name evidence="1" type="ORF">JL106_15885</name>
</gene>
<dbReference type="Proteomes" id="UP000663792">
    <property type="component" value="Unassembled WGS sequence"/>
</dbReference>
<evidence type="ECO:0000313" key="1">
    <source>
        <dbReference type="EMBL" id="MBM9468764.1"/>
    </source>
</evidence>
<dbReference type="RefSeq" id="WP_205261706.1">
    <property type="nucleotide sequence ID" value="NZ_JAERWK010000020.1"/>
</dbReference>
<evidence type="ECO:0000313" key="2">
    <source>
        <dbReference type="Proteomes" id="UP000663792"/>
    </source>
</evidence>
<organism evidence="1 2">
    <name type="scientific">Nakamurella leprariae</name>
    <dbReference type="NCBI Taxonomy" id="2803911"/>
    <lineage>
        <taxon>Bacteria</taxon>
        <taxon>Bacillati</taxon>
        <taxon>Actinomycetota</taxon>
        <taxon>Actinomycetes</taxon>
        <taxon>Nakamurellales</taxon>
        <taxon>Nakamurellaceae</taxon>
        <taxon>Nakamurella</taxon>
    </lineage>
</organism>
<sequence length="342" mass="35526">MTGTVDLAAATVECADDAAVQELFLQRGWSDGLPVVPPTPERVRAVVEAAQLPGDHVLGRIPEQARAVTVEHLAVNAVAAGCRVEHTSVLVAIVRAITRPEFGLHSATISGATAPLAIVSGDSVRQLGMNSGASLFGPGHLANATIGRAVRLLLQNVCGGVPGVLDKSTFGHPGKYSYCIAESDEHNPWEPLHVARGLDPQDSGVTVFSGEGPVNVRNDWSGEPGPVLASIADGMLRSHFTGGSVVVVLGPLHAAILARAGMSRADVQAELHRLARRSTADLARIGRLPGGSGSPDEWWSAVPTADDVLLTVAGGHLYGYSAVIPAWVAGPDSLPVTERVPR</sequence>
<comment type="caution">
    <text evidence="1">The sequence shown here is derived from an EMBL/GenBank/DDBJ whole genome shotgun (WGS) entry which is preliminary data.</text>
</comment>
<reference evidence="1" key="1">
    <citation type="submission" date="2021-01" db="EMBL/GenBank/DDBJ databases">
        <title>YIM 132084 draft genome.</title>
        <authorList>
            <person name="An D."/>
        </authorList>
    </citation>
    <scope>NUCLEOTIDE SEQUENCE</scope>
    <source>
        <strain evidence="1">YIM 132084</strain>
    </source>
</reference>
<evidence type="ECO:0008006" key="3">
    <source>
        <dbReference type="Google" id="ProtNLM"/>
    </source>
</evidence>
<protein>
    <recommendedName>
        <fullName evidence="3">Thioredoxin</fullName>
    </recommendedName>
</protein>
<keyword evidence="2" id="KW-1185">Reference proteome</keyword>
<dbReference type="AlphaFoldDB" id="A0A938YIH4"/>